<dbReference type="EMBL" id="OX365911">
    <property type="protein sequence ID" value="CAI4052732.1"/>
    <property type="molecule type" value="Genomic_DNA"/>
</dbReference>
<protein>
    <submittedName>
        <fullName evidence="1">Uncharacterized protein</fullName>
    </submittedName>
</protein>
<dbReference type="InterPro" id="IPR016098">
    <property type="entry name" value="CAP/MinC_C"/>
</dbReference>
<dbReference type="PROSITE" id="PS51329">
    <property type="entry name" value="C_CAP_COFACTOR_C"/>
    <property type="match status" value="1"/>
</dbReference>
<proteinExistence type="predicted"/>
<keyword evidence="2" id="KW-1185">Reference proteome</keyword>
<organism evidence="1 2">
    <name type="scientific">Saccharomyces kudriavzevii (strain ATCC MYA-4449 / AS 2.2408 / CBS 8840 / NBRC 1802 / NCYC 2889)</name>
    <name type="common">Yeast</name>
    <dbReference type="NCBI Taxonomy" id="226230"/>
    <lineage>
        <taxon>Eukaryota</taxon>
        <taxon>Fungi</taxon>
        <taxon>Dikarya</taxon>
        <taxon>Ascomycota</taxon>
        <taxon>Saccharomycotina</taxon>
        <taxon>Saccharomycetes</taxon>
        <taxon>Saccharomycetales</taxon>
        <taxon>Saccharomycetaceae</taxon>
        <taxon>Saccharomyces</taxon>
    </lineage>
</organism>
<evidence type="ECO:0000313" key="2">
    <source>
        <dbReference type="Proteomes" id="UP001162087"/>
    </source>
</evidence>
<accession>A0AA35JB33</accession>
<reference evidence="1" key="1">
    <citation type="submission" date="2022-10" db="EMBL/GenBank/DDBJ databases">
        <authorList>
            <person name="Byrne P K."/>
        </authorList>
    </citation>
    <scope>NUCLEOTIDE SEQUENCE</scope>
    <source>
        <strain evidence="1">IFO1802</strain>
    </source>
</reference>
<dbReference type="OrthoDB" id="4035763at2759"/>
<dbReference type="InterPro" id="IPR017901">
    <property type="entry name" value="C-CAP_CF_C-like"/>
</dbReference>
<gene>
    <name evidence="1" type="primary">SKDI16G0370</name>
    <name evidence="1" type="ORF">SKDI_16G0370</name>
</gene>
<dbReference type="Gene3D" id="2.160.20.70">
    <property type="match status" value="1"/>
</dbReference>
<name>A0AA35JB33_SACK1</name>
<sequence>MTDCGDSIVFFRLPPKADIQIRLRNLQNCKIQIEELCSDSDCKQVVIIENCHNCIFSASTRDHLVIQDFSDPFQSYGANTAFTFEDFDTCDNDTMRLLQTYL</sequence>
<evidence type="ECO:0000313" key="1">
    <source>
        <dbReference type="EMBL" id="CAI4052732.1"/>
    </source>
</evidence>
<dbReference type="Proteomes" id="UP001162087">
    <property type="component" value="Chromosome 16"/>
</dbReference>